<dbReference type="Pfam" id="PF08282">
    <property type="entry name" value="Hydrolase_3"/>
    <property type="match status" value="1"/>
</dbReference>
<dbReference type="SUPFAM" id="SSF56784">
    <property type="entry name" value="HAD-like"/>
    <property type="match status" value="1"/>
</dbReference>
<proteinExistence type="predicted"/>
<dbReference type="NCBIfam" id="TIGR01484">
    <property type="entry name" value="HAD-SF-IIB"/>
    <property type="match status" value="1"/>
</dbReference>
<dbReference type="Gene3D" id="3.30.1240.10">
    <property type="match status" value="1"/>
</dbReference>
<name>A0ABT9J1P3_9BACL</name>
<sequence>MKGVKIERKRKMERSKRNALYISGLDGTLLNNKSQLSEYACYELNKLIQNGLLFTIATARSIFSIQHIFQGLSLKLPIIEFGGAFITDLQTGYHHKILDIEASTSESLYYLLTQNSVSPLVTSFNGTEDSLYYENISNEGVNWYIINREREKDMRLRRSQIKKVLNEQVICFTVIDRYTRLKELSEKILDKYSNELLIHLKENPFSKGWFWLTILDKKATREHAIRWLMNELGVDSKELTIFGSKTSDLDTFKMSKNRIAVSNANPKLKEFATEIIGTNDEDGVVKYIKEHERDL</sequence>
<keyword evidence="2" id="KW-1185">Reference proteome</keyword>
<dbReference type="Gene3D" id="3.40.50.1000">
    <property type="entry name" value="HAD superfamily/HAD-like"/>
    <property type="match status" value="1"/>
</dbReference>
<gene>
    <name evidence="1" type="ORF">Q5Y73_15395</name>
</gene>
<dbReference type="InterPro" id="IPR036412">
    <property type="entry name" value="HAD-like_sf"/>
</dbReference>
<reference evidence="1 2" key="1">
    <citation type="submission" date="2023-08" db="EMBL/GenBank/DDBJ databases">
        <authorList>
            <person name="Park J.-S."/>
        </authorList>
    </citation>
    <scope>NUCLEOTIDE SEQUENCE [LARGE SCALE GENOMIC DNA]</scope>
    <source>
        <strain evidence="1 2">2205SS18-9</strain>
    </source>
</reference>
<evidence type="ECO:0000313" key="2">
    <source>
        <dbReference type="Proteomes" id="UP001231941"/>
    </source>
</evidence>
<keyword evidence="1" id="KW-0378">Hydrolase</keyword>
<dbReference type="RefSeq" id="WP_305992803.1">
    <property type="nucleotide sequence ID" value="NZ_JAVAMP010000008.1"/>
</dbReference>
<dbReference type="PANTHER" id="PTHR10000:SF8">
    <property type="entry name" value="HAD SUPERFAMILY HYDROLASE-LIKE, TYPE 3"/>
    <property type="match status" value="1"/>
</dbReference>
<dbReference type="InterPro" id="IPR006379">
    <property type="entry name" value="HAD-SF_hydro_IIB"/>
</dbReference>
<accession>A0ABT9J1P3</accession>
<dbReference type="InterPro" id="IPR023214">
    <property type="entry name" value="HAD_sf"/>
</dbReference>
<dbReference type="GO" id="GO:0016787">
    <property type="term" value="F:hydrolase activity"/>
    <property type="evidence" value="ECO:0007669"/>
    <property type="project" value="UniProtKB-KW"/>
</dbReference>
<comment type="caution">
    <text evidence="1">The sequence shown here is derived from an EMBL/GenBank/DDBJ whole genome shotgun (WGS) entry which is preliminary data.</text>
</comment>
<evidence type="ECO:0000313" key="1">
    <source>
        <dbReference type="EMBL" id="MDP5275493.1"/>
    </source>
</evidence>
<organism evidence="1 2">
    <name type="scientific">Chengkuizengella axinellae</name>
    <dbReference type="NCBI Taxonomy" id="3064388"/>
    <lineage>
        <taxon>Bacteria</taxon>
        <taxon>Bacillati</taxon>
        <taxon>Bacillota</taxon>
        <taxon>Bacilli</taxon>
        <taxon>Bacillales</taxon>
        <taxon>Paenibacillaceae</taxon>
        <taxon>Chengkuizengella</taxon>
    </lineage>
</organism>
<dbReference type="Proteomes" id="UP001231941">
    <property type="component" value="Unassembled WGS sequence"/>
</dbReference>
<protein>
    <submittedName>
        <fullName evidence="1">HAD-IIB family hydrolase</fullName>
    </submittedName>
</protein>
<dbReference type="PANTHER" id="PTHR10000">
    <property type="entry name" value="PHOSPHOSERINE PHOSPHATASE"/>
    <property type="match status" value="1"/>
</dbReference>
<dbReference type="EMBL" id="JAVAMP010000008">
    <property type="protein sequence ID" value="MDP5275493.1"/>
    <property type="molecule type" value="Genomic_DNA"/>
</dbReference>